<accession>A0A285V3L5</accession>
<organism evidence="1 2">
    <name type="scientific">Blastococcus aggregatus</name>
    <dbReference type="NCBI Taxonomy" id="38502"/>
    <lineage>
        <taxon>Bacteria</taxon>
        <taxon>Bacillati</taxon>
        <taxon>Actinomycetota</taxon>
        <taxon>Actinomycetes</taxon>
        <taxon>Geodermatophilales</taxon>
        <taxon>Geodermatophilaceae</taxon>
        <taxon>Blastococcus</taxon>
    </lineage>
</organism>
<dbReference type="EMBL" id="OBQI01000002">
    <property type="protein sequence ID" value="SOC48537.1"/>
    <property type="molecule type" value="Genomic_DNA"/>
</dbReference>
<proteinExistence type="predicted"/>
<dbReference type="AlphaFoldDB" id="A0A285V3L5"/>
<name>A0A285V3L5_9ACTN</name>
<protein>
    <submittedName>
        <fullName evidence="1">Uncharacterized protein</fullName>
    </submittedName>
</protein>
<keyword evidence="2" id="KW-1185">Reference proteome</keyword>
<sequence length="218" mass="24174">MISEAVKSGSWDVARIIATIWVKSEIDPLFEPLEGLAWKIVPDVISLLLSAVLVVFLGNRLLLLPRVTFTWSDENKLPVPNGTHGFAHPPAERPFQVLVEWDGRSVLASAVRAILKSGSPAARLELGSQFLDVVHEKSPPADLAQVRGVRRGLEFDLDLTDQAPANWSDCVVRVVRAPNSATVPVVYRVVARGRFRNFVARLVRKVPNLTKFQLDRTN</sequence>
<evidence type="ECO:0000313" key="2">
    <source>
        <dbReference type="Proteomes" id="UP000219435"/>
    </source>
</evidence>
<dbReference type="RefSeq" id="WP_097194182.1">
    <property type="nucleotide sequence ID" value="NZ_OBQI01000002.1"/>
</dbReference>
<evidence type="ECO:0000313" key="1">
    <source>
        <dbReference type="EMBL" id="SOC48537.1"/>
    </source>
</evidence>
<dbReference type="Proteomes" id="UP000219435">
    <property type="component" value="Unassembled WGS sequence"/>
</dbReference>
<reference evidence="2" key="1">
    <citation type="submission" date="2017-08" db="EMBL/GenBank/DDBJ databases">
        <authorList>
            <person name="Varghese N."/>
            <person name="Submissions S."/>
        </authorList>
    </citation>
    <scope>NUCLEOTIDE SEQUENCE [LARGE SCALE GENOMIC DNA]</scope>
    <source>
        <strain evidence="2">DSM 4725</strain>
    </source>
</reference>
<gene>
    <name evidence="1" type="ORF">SAMN05660748_1233</name>
</gene>